<evidence type="ECO:0000313" key="3">
    <source>
        <dbReference type="Proteomes" id="UP000187429"/>
    </source>
</evidence>
<accession>A0A1R1YN63</accession>
<dbReference type="EMBL" id="LSSM01000638">
    <property type="protein sequence ID" value="OMJ28323.1"/>
    <property type="molecule type" value="Genomic_DNA"/>
</dbReference>
<protein>
    <submittedName>
        <fullName evidence="2">Uncharacterized protein</fullName>
    </submittedName>
</protein>
<sequence>MIAAKKTAIKSKSKKKNPFLGGRLAMFWTTWAKLTNSKLNDQEKGLHDFVRSRRHVYKCYDSSDMQEISEVCVELEDVPISSPPLWSLAEPAHLYRGSQAVSQPGMKNRTGEIEYNTIPINTTLGYGDKLSRDEFESPARQGKGPQKGSQQTDQRGQDDIEKLSELHWESSSNVSSPPP</sequence>
<keyword evidence="3" id="KW-1185">Reference proteome</keyword>
<feature type="region of interest" description="Disordered" evidence="1">
    <location>
        <begin position="126"/>
        <end position="179"/>
    </location>
</feature>
<proteinExistence type="predicted"/>
<dbReference type="Proteomes" id="UP000187429">
    <property type="component" value="Unassembled WGS sequence"/>
</dbReference>
<comment type="caution">
    <text evidence="2">The sequence shown here is derived from an EMBL/GenBank/DDBJ whole genome shotgun (WGS) entry which is preliminary data.</text>
</comment>
<evidence type="ECO:0000256" key="1">
    <source>
        <dbReference type="SAM" id="MobiDB-lite"/>
    </source>
</evidence>
<feature type="compositionally biased region" description="Polar residues" evidence="1">
    <location>
        <begin position="169"/>
        <end position="179"/>
    </location>
</feature>
<gene>
    <name evidence="2" type="ORF">AYI69_g2204</name>
</gene>
<feature type="compositionally biased region" description="Basic and acidic residues" evidence="1">
    <location>
        <begin position="155"/>
        <end position="168"/>
    </location>
</feature>
<evidence type="ECO:0000313" key="2">
    <source>
        <dbReference type="EMBL" id="OMJ28323.1"/>
    </source>
</evidence>
<organism evidence="2 3">
    <name type="scientific">Smittium culicis</name>
    <dbReference type="NCBI Taxonomy" id="133412"/>
    <lineage>
        <taxon>Eukaryota</taxon>
        <taxon>Fungi</taxon>
        <taxon>Fungi incertae sedis</taxon>
        <taxon>Zoopagomycota</taxon>
        <taxon>Kickxellomycotina</taxon>
        <taxon>Harpellomycetes</taxon>
        <taxon>Harpellales</taxon>
        <taxon>Legeriomycetaceae</taxon>
        <taxon>Smittium</taxon>
    </lineage>
</organism>
<name>A0A1R1YN63_9FUNG</name>
<reference evidence="3" key="1">
    <citation type="submission" date="2017-01" db="EMBL/GenBank/DDBJ databases">
        <authorList>
            <person name="Wang Y."/>
            <person name="White M."/>
            <person name="Kvist S."/>
            <person name="Moncalvo J.-M."/>
        </authorList>
    </citation>
    <scope>NUCLEOTIDE SEQUENCE [LARGE SCALE GENOMIC DNA]</scope>
    <source>
        <strain evidence="3">ID-206-W2</strain>
    </source>
</reference>
<dbReference type="AlphaFoldDB" id="A0A1R1YN63"/>
<dbReference type="OrthoDB" id="10561869at2759"/>